<keyword evidence="10" id="KW-1185">Reference proteome</keyword>
<feature type="domain" description="Cell wall mannoprotein PIR1-like C-terminal" evidence="8">
    <location>
        <begin position="285"/>
        <end position="323"/>
    </location>
</feature>
<protein>
    <submittedName>
        <fullName evidence="9">Cell wall mannoprotein Pir3p</fullName>
    </submittedName>
</protein>
<comment type="caution">
    <text evidence="9">The sequence shown here is derived from an EMBL/GenBank/DDBJ whole genome shotgun (WGS) entry which is preliminary data.</text>
</comment>
<evidence type="ECO:0000256" key="5">
    <source>
        <dbReference type="ARBA" id="ARBA00022737"/>
    </source>
</evidence>
<evidence type="ECO:0000256" key="1">
    <source>
        <dbReference type="ARBA" id="ARBA00004191"/>
    </source>
</evidence>
<feature type="domain" description="Cell wall mannoprotein PIR1-like C-terminal" evidence="8">
    <location>
        <begin position="344"/>
        <end position="377"/>
    </location>
</feature>
<dbReference type="GO" id="GO:0009277">
    <property type="term" value="C:fungal-type cell wall"/>
    <property type="evidence" value="ECO:0007669"/>
    <property type="project" value="TreeGrafter"/>
</dbReference>
<keyword evidence="4 7" id="KW-0732">Signal</keyword>
<accession>A0A9P0QVT0</accession>
<evidence type="ECO:0000256" key="4">
    <source>
        <dbReference type="ARBA" id="ARBA00022729"/>
    </source>
</evidence>
<comment type="subcellular location">
    <subcellularLocation>
        <location evidence="1">Secreted</location>
        <location evidence="1">Cell wall</location>
    </subcellularLocation>
</comment>
<evidence type="ECO:0000256" key="6">
    <source>
        <dbReference type="ARBA" id="ARBA00038219"/>
    </source>
</evidence>
<evidence type="ECO:0000313" key="9">
    <source>
        <dbReference type="EMBL" id="CAH2355475.1"/>
    </source>
</evidence>
<dbReference type="EMBL" id="CAKXYY010000027">
    <property type="protein sequence ID" value="CAH2355475.1"/>
    <property type="molecule type" value="Genomic_DNA"/>
</dbReference>
<dbReference type="AlphaFoldDB" id="A0A9P0QVT0"/>
<proteinExistence type="inferred from homology"/>
<dbReference type="InterPro" id="IPR051153">
    <property type="entry name" value="Yeast_CWMannoprotein_PIR"/>
</dbReference>
<dbReference type="Pfam" id="PF00399">
    <property type="entry name" value="PIR"/>
    <property type="match status" value="3"/>
</dbReference>
<feature type="chain" id="PRO_5040183228" evidence="7">
    <location>
        <begin position="19"/>
        <end position="387"/>
    </location>
</feature>
<evidence type="ECO:0000259" key="8">
    <source>
        <dbReference type="Pfam" id="PF22799"/>
    </source>
</evidence>
<dbReference type="Pfam" id="PF22799">
    <property type="entry name" value="PIR1-like_C"/>
    <property type="match status" value="2"/>
</dbReference>
<dbReference type="GO" id="GO:0031505">
    <property type="term" value="P:fungal-type cell wall organization"/>
    <property type="evidence" value="ECO:0007669"/>
    <property type="project" value="UniProtKB-ARBA"/>
</dbReference>
<comment type="similarity">
    <text evidence="6">Belongs to the PIR protein family.</text>
</comment>
<sequence length="387" mass="39352">MKTNTLLTTLALALVSNAATIPTSASTWTTLTATDSVPSSVGALTTFSGSFAISLIYLSSASETASANAKRDVLAQISDGQVQAQSTTAAAESTASVLAQISDGQVQAQSTASVLAQISDGQVQEQTTAAVLAQIGDGQVQEQTTTAAAETTAAVLAQIGDGQVQQQTTAAAETTASVVAQISDGQVQEQTTAAAETTAEVVSQISDGQVQATSAAETTAAVVSQISDGQIQATSATTAAVVSQISDGQAQATSSASSSSSSSDDDDFDETCSASNSLVLKLADGILTDSAGRIGAIVANRQFQFDGPPPQAGTIYAKGWSIVPLSYYGSDDSESSSKRSATWGKLALGDKTTFYRCLSGDFYNLYDESIGGQCSEVEFAVLRIVDC</sequence>
<evidence type="ECO:0000313" key="10">
    <source>
        <dbReference type="Proteomes" id="UP000837801"/>
    </source>
</evidence>
<evidence type="ECO:0000256" key="2">
    <source>
        <dbReference type="ARBA" id="ARBA00022512"/>
    </source>
</evidence>
<feature type="signal peptide" evidence="7">
    <location>
        <begin position="1"/>
        <end position="18"/>
    </location>
</feature>
<dbReference type="GO" id="GO:0005199">
    <property type="term" value="F:structural constituent of cell wall"/>
    <property type="evidence" value="ECO:0007669"/>
    <property type="project" value="InterPro"/>
</dbReference>
<reference evidence="9" key="1">
    <citation type="submission" date="2022-03" db="EMBL/GenBank/DDBJ databases">
        <authorList>
            <person name="Legras J.-L."/>
            <person name="Devillers H."/>
            <person name="Grondin C."/>
        </authorList>
    </citation>
    <scope>NUCLEOTIDE SEQUENCE</scope>
    <source>
        <strain evidence="9">CLIB 1423</strain>
    </source>
</reference>
<dbReference type="InterPro" id="IPR000420">
    <property type="entry name" value="Yeast_PIR_rpt"/>
</dbReference>
<gene>
    <name evidence="9" type="ORF">CLIB1423_27S00408</name>
</gene>
<dbReference type="PROSITE" id="PS50256">
    <property type="entry name" value="PIR_REPEAT_2"/>
    <property type="match status" value="9"/>
</dbReference>
<keyword evidence="5" id="KW-0677">Repeat</keyword>
<dbReference type="OrthoDB" id="5415592at2759"/>
<evidence type="ECO:0000256" key="3">
    <source>
        <dbReference type="ARBA" id="ARBA00022525"/>
    </source>
</evidence>
<organism evidence="9 10">
    <name type="scientific">[Candida] railenensis</name>
    <dbReference type="NCBI Taxonomy" id="45579"/>
    <lineage>
        <taxon>Eukaryota</taxon>
        <taxon>Fungi</taxon>
        <taxon>Dikarya</taxon>
        <taxon>Ascomycota</taxon>
        <taxon>Saccharomycotina</taxon>
        <taxon>Pichiomycetes</taxon>
        <taxon>Debaryomycetaceae</taxon>
        <taxon>Kurtzmaniella</taxon>
    </lineage>
</organism>
<evidence type="ECO:0000256" key="7">
    <source>
        <dbReference type="SAM" id="SignalP"/>
    </source>
</evidence>
<keyword evidence="3" id="KW-0964">Secreted</keyword>
<keyword evidence="2" id="KW-0134">Cell wall</keyword>
<dbReference type="InterPro" id="IPR054508">
    <property type="entry name" value="PIR1-like_C"/>
</dbReference>
<dbReference type="PANTHER" id="PTHR47254">
    <property type="entry name" value="CELL WALL MANNOPROTEIN CIS3-RELATED"/>
    <property type="match status" value="1"/>
</dbReference>
<name>A0A9P0QVT0_9ASCO</name>
<dbReference type="Proteomes" id="UP000837801">
    <property type="component" value="Unassembled WGS sequence"/>
</dbReference>
<dbReference type="PANTHER" id="PTHR47254:SF1">
    <property type="entry name" value="CELL WALL MANNOPROTEIN CIS3-RELATED"/>
    <property type="match status" value="1"/>
</dbReference>